<keyword evidence="2" id="KW-1003">Cell membrane</keyword>
<dbReference type="PANTHER" id="PTHR21137">
    <property type="entry name" value="ODORANT RECEPTOR"/>
    <property type="match status" value="1"/>
</dbReference>
<accession>A0A8J2MZP8</accession>
<keyword evidence="6 10" id="KW-1133">Transmembrane helix</keyword>
<evidence type="ECO:0000256" key="5">
    <source>
        <dbReference type="ARBA" id="ARBA00022725"/>
    </source>
</evidence>
<evidence type="ECO:0000256" key="10">
    <source>
        <dbReference type="SAM" id="Phobius"/>
    </source>
</evidence>
<evidence type="ECO:0000256" key="2">
    <source>
        <dbReference type="ARBA" id="ARBA00022475"/>
    </source>
</evidence>
<keyword evidence="3" id="KW-0716">Sensory transduction</keyword>
<organism evidence="11 12">
    <name type="scientific">Cotesia congregata</name>
    <name type="common">Parasitoid wasp</name>
    <name type="synonym">Apanteles congregatus</name>
    <dbReference type="NCBI Taxonomy" id="51543"/>
    <lineage>
        <taxon>Eukaryota</taxon>
        <taxon>Metazoa</taxon>
        <taxon>Ecdysozoa</taxon>
        <taxon>Arthropoda</taxon>
        <taxon>Hexapoda</taxon>
        <taxon>Insecta</taxon>
        <taxon>Pterygota</taxon>
        <taxon>Neoptera</taxon>
        <taxon>Endopterygota</taxon>
        <taxon>Hymenoptera</taxon>
        <taxon>Apocrita</taxon>
        <taxon>Ichneumonoidea</taxon>
        <taxon>Braconidae</taxon>
        <taxon>Microgastrinae</taxon>
        <taxon>Cotesia</taxon>
    </lineage>
</organism>
<comment type="caution">
    <text evidence="11">The sequence shown here is derived from an EMBL/GenBank/DDBJ whole genome shotgun (WGS) entry which is preliminary data.</text>
</comment>
<keyword evidence="8 11" id="KW-0675">Receptor</keyword>
<proteinExistence type="predicted"/>
<evidence type="ECO:0000256" key="6">
    <source>
        <dbReference type="ARBA" id="ARBA00022989"/>
    </source>
</evidence>
<evidence type="ECO:0000256" key="7">
    <source>
        <dbReference type="ARBA" id="ARBA00023136"/>
    </source>
</evidence>
<gene>
    <name evidence="11" type="ORF">HICCMSTLAB_LOCUS14040</name>
</gene>
<dbReference type="PANTHER" id="PTHR21137:SF35">
    <property type="entry name" value="ODORANT RECEPTOR 19A-RELATED"/>
    <property type="match status" value="1"/>
</dbReference>
<feature type="non-terminal residue" evidence="11">
    <location>
        <position position="136"/>
    </location>
</feature>
<name>A0A8J2MZP8_COTCN</name>
<keyword evidence="5" id="KW-0552">Olfaction</keyword>
<dbReference type="GO" id="GO:0005549">
    <property type="term" value="F:odorant binding"/>
    <property type="evidence" value="ECO:0007669"/>
    <property type="project" value="InterPro"/>
</dbReference>
<dbReference type="GO" id="GO:0005886">
    <property type="term" value="C:plasma membrane"/>
    <property type="evidence" value="ECO:0007669"/>
    <property type="project" value="UniProtKB-SubCell"/>
</dbReference>
<keyword evidence="12" id="KW-1185">Reference proteome</keyword>
<dbReference type="AlphaFoldDB" id="A0A8J2MZP8"/>
<dbReference type="OrthoDB" id="6597368at2759"/>
<sequence length="136" mass="15511">MVKTVSRVFGPMIFIQYSFSSIILCSSVYSLAQMVPFSTEFIGCLGYILCMFYQIFVICMSGNQVTLEFEELSSEMYNTNWFLLSINAQKHVAMMMMSSVSPIIFSCGHIASLSLESFKRLLKLSYTIYNVFQQST</sequence>
<keyword evidence="4 10" id="KW-0812">Transmembrane</keyword>
<evidence type="ECO:0000256" key="1">
    <source>
        <dbReference type="ARBA" id="ARBA00004651"/>
    </source>
</evidence>
<evidence type="ECO:0000256" key="8">
    <source>
        <dbReference type="ARBA" id="ARBA00023170"/>
    </source>
</evidence>
<comment type="subcellular location">
    <subcellularLocation>
        <location evidence="1">Cell membrane</location>
        <topology evidence="1">Multi-pass membrane protein</topology>
    </subcellularLocation>
</comment>
<keyword evidence="9" id="KW-0807">Transducer</keyword>
<feature type="transmembrane region" description="Helical" evidence="10">
    <location>
        <begin position="12"/>
        <end position="32"/>
    </location>
</feature>
<protein>
    <submittedName>
        <fullName evidence="11">Olfactory receptor 219</fullName>
    </submittedName>
</protein>
<feature type="transmembrane region" description="Helical" evidence="10">
    <location>
        <begin position="44"/>
        <end position="63"/>
    </location>
</feature>
<evidence type="ECO:0000256" key="4">
    <source>
        <dbReference type="ARBA" id="ARBA00022692"/>
    </source>
</evidence>
<evidence type="ECO:0000313" key="11">
    <source>
        <dbReference type="EMBL" id="CAG5109513.1"/>
    </source>
</evidence>
<keyword evidence="7 10" id="KW-0472">Membrane</keyword>
<evidence type="ECO:0000256" key="9">
    <source>
        <dbReference type="ARBA" id="ARBA00023224"/>
    </source>
</evidence>
<dbReference type="EMBL" id="CAJNRD030001446">
    <property type="protein sequence ID" value="CAG5109513.1"/>
    <property type="molecule type" value="Genomic_DNA"/>
</dbReference>
<evidence type="ECO:0000256" key="3">
    <source>
        <dbReference type="ARBA" id="ARBA00022606"/>
    </source>
</evidence>
<dbReference type="Pfam" id="PF02949">
    <property type="entry name" value="7tm_6"/>
    <property type="match status" value="1"/>
</dbReference>
<dbReference type="GO" id="GO:0004984">
    <property type="term" value="F:olfactory receptor activity"/>
    <property type="evidence" value="ECO:0007669"/>
    <property type="project" value="InterPro"/>
</dbReference>
<feature type="transmembrane region" description="Helical" evidence="10">
    <location>
        <begin position="92"/>
        <end position="115"/>
    </location>
</feature>
<dbReference type="InterPro" id="IPR004117">
    <property type="entry name" value="7tm6_olfct_rcpt"/>
</dbReference>
<reference evidence="11" key="1">
    <citation type="submission" date="2021-04" db="EMBL/GenBank/DDBJ databases">
        <authorList>
            <person name="Chebbi M.A.C M."/>
        </authorList>
    </citation>
    <scope>NUCLEOTIDE SEQUENCE</scope>
</reference>
<dbReference type="GO" id="GO:0007165">
    <property type="term" value="P:signal transduction"/>
    <property type="evidence" value="ECO:0007669"/>
    <property type="project" value="UniProtKB-KW"/>
</dbReference>
<evidence type="ECO:0000313" key="12">
    <source>
        <dbReference type="Proteomes" id="UP000786811"/>
    </source>
</evidence>
<dbReference type="Proteomes" id="UP000786811">
    <property type="component" value="Unassembled WGS sequence"/>
</dbReference>